<reference evidence="3 4" key="1">
    <citation type="submission" date="2020-01" db="EMBL/GenBank/DDBJ databases">
        <authorList>
            <person name="Sixt B."/>
            <person name="Schulz F."/>
            <person name="Kostanjsek R."/>
            <person name="Koestlbacher S."/>
            <person name="Collingro A."/>
            <person name="Toenshoff E."/>
            <person name="Horn M."/>
        </authorList>
    </citation>
    <scope>NUCLEOTIDE SEQUENCE [LARGE SCALE GENOMIC DNA]</scope>
    <source>
        <strain evidence="3 4">15C</strain>
    </source>
</reference>
<gene>
    <name evidence="3" type="ORF">RHAB15C_0000765</name>
</gene>
<evidence type="ECO:0000313" key="3">
    <source>
        <dbReference type="EMBL" id="QZA58884.1"/>
    </source>
</evidence>
<keyword evidence="1" id="KW-0812">Transmembrane</keyword>
<organism evidence="3 4">
    <name type="scientific">Candidatus Rhabdochlamydia porcellionis</name>
    <dbReference type="NCBI Taxonomy" id="225148"/>
    <lineage>
        <taxon>Bacteria</taxon>
        <taxon>Pseudomonadati</taxon>
        <taxon>Chlamydiota</taxon>
        <taxon>Chlamydiia</taxon>
        <taxon>Parachlamydiales</taxon>
        <taxon>Candidatus Rhabdochlamydiaceae</taxon>
        <taxon>Candidatus Rhabdochlamydia</taxon>
    </lineage>
</organism>
<sequence>MLTSSISSDYLTTILLFGILGLFTLFTAKSRGFFHDRSCANVPFSLAQLLSVFVIYLCMTLLGLPILITLSKLIYQIIEPENPLPVFILSWLQLFIITVTFFLIRAVLSSHNRTIWKHIWKKPNCNQSLAQDIGMGILTWLISFPVVIAVGQLFDFILYLFSHLETYEQVAVRYLKKSIYSSSQLIPALIMITLAAPIIEELLFRGCLQSYLKRYTKKSLAIVFSSLCFSAFHFSFSQGIGNVSLLLSLFVFALFLGFIYERQGSLFASISLHMTLNIVSVARILLSPME</sequence>
<feature type="transmembrane region" description="Helical" evidence="1">
    <location>
        <begin position="88"/>
        <end position="108"/>
    </location>
</feature>
<keyword evidence="4" id="KW-1185">Reference proteome</keyword>
<feature type="domain" description="CAAX prenyl protease 2/Lysostaphin resistance protein A-like" evidence="2">
    <location>
        <begin position="184"/>
        <end position="279"/>
    </location>
</feature>
<dbReference type="InterPro" id="IPR052710">
    <property type="entry name" value="CAAX_protease"/>
</dbReference>
<dbReference type="EMBL" id="CP075585">
    <property type="protein sequence ID" value="QZA58884.1"/>
    <property type="molecule type" value="Genomic_DNA"/>
</dbReference>
<dbReference type="Pfam" id="PF02517">
    <property type="entry name" value="Rce1-like"/>
    <property type="match status" value="1"/>
</dbReference>
<evidence type="ECO:0000313" key="4">
    <source>
        <dbReference type="Proteomes" id="UP000822862"/>
    </source>
</evidence>
<keyword evidence="1" id="KW-1133">Transmembrane helix</keyword>
<evidence type="ECO:0000259" key="2">
    <source>
        <dbReference type="Pfam" id="PF02517"/>
    </source>
</evidence>
<dbReference type="PANTHER" id="PTHR36435">
    <property type="entry name" value="SLR1288 PROTEIN"/>
    <property type="match status" value="1"/>
</dbReference>
<reference evidence="3 4" key="2">
    <citation type="submission" date="2021-05" db="EMBL/GenBank/DDBJ databases">
        <title>Ecology and evolution of chlamydial symbionts of arthropods.</title>
        <authorList>
            <person name="Halter T."/>
            <person name="Sixt B.S."/>
            <person name="Toenshoff E.R."/>
            <person name="Koestlbacher S."/>
            <person name="Schulz F."/>
            <person name="Kostanjsek R."/>
            <person name="Collingro A."/>
            <person name="Hendrickx F."/>
            <person name="Horn M."/>
        </authorList>
    </citation>
    <scope>NUCLEOTIDE SEQUENCE [LARGE SCALE GENOMIC DNA]</scope>
    <source>
        <strain evidence="3 4">15C</strain>
    </source>
</reference>
<dbReference type="InterPro" id="IPR003675">
    <property type="entry name" value="Rce1/LyrA-like_dom"/>
</dbReference>
<keyword evidence="3" id="KW-0645">Protease</keyword>
<evidence type="ECO:0000256" key="1">
    <source>
        <dbReference type="SAM" id="Phobius"/>
    </source>
</evidence>
<feature type="transmembrane region" description="Helical" evidence="1">
    <location>
        <begin position="137"/>
        <end position="159"/>
    </location>
</feature>
<feature type="transmembrane region" description="Helical" evidence="1">
    <location>
        <begin position="242"/>
        <end position="259"/>
    </location>
</feature>
<feature type="transmembrane region" description="Helical" evidence="1">
    <location>
        <begin position="49"/>
        <end position="68"/>
    </location>
</feature>
<dbReference type="PANTHER" id="PTHR36435:SF1">
    <property type="entry name" value="CAAX AMINO TERMINAL PROTEASE FAMILY PROTEIN"/>
    <property type="match status" value="1"/>
</dbReference>
<keyword evidence="1" id="KW-0472">Membrane</keyword>
<keyword evidence="3" id="KW-0482">Metalloprotease</keyword>
<protein>
    <submittedName>
        <fullName evidence="3">CPBP intramembrane metalloprotease</fullName>
    </submittedName>
</protein>
<feature type="transmembrane region" description="Helical" evidence="1">
    <location>
        <begin position="179"/>
        <end position="199"/>
    </location>
</feature>
<accession>A0ABX8YZQ6</accession>
<dbReference type="Proteomes" id="UP000822862">
    <property type="component" value="Chromosome"/>
</dbReference>
<dbReference type="GO" id="GO:0008237">
    <property type="term" value="F:metallopeptidase activity"/>
    <property type="evidence" value="ECO:0007669"/>
    <property type="project" value="UniProtKB-KW"/>
</dbReference>
<feature type="transmembrane region" description="Helical" evidence="1">
    <location>
        <begin position="6"/>
        <end position="28"/>
    </location>
</feature>
<feature type="transmembrane region" description="Helical" evidence="1">
    <location>
        <begin position="220"/>
        <end position="236"/>
    </location>
</feature>
<keyword evidence="3" id="KW-0378">Hydrolase</keyword>
<proteinExistence type="predicted"/>
<dbReference type="RefSeq" id="WP_194845420.1">
    <property type="nucleotide sequence ID" value="NZ_CP075585.1"/>
</dbReference>
<name>A0ABX8YZQ6_9BACT</name>
<feature type="transmembrane region" description="Helical" evidence="1">
    <location>
        <begin position="266"/>
        <end position="286"/>
    </location>
</feature>